<dbReference type="Proteomes" id="UP000232003">
    <property type="component" value="Chromosome"/>
</dbReference>
<gene>
    <name evidence="1" type="ORF">COO91_01638</name>
</gene>
<dbReference type="OrthoDB" id="9911934at2"/>
<dbReference type="EMBL" id="CP024785">
    <property type="protein sequence ID" value="AUB35747.1"/>
    <property type="molecule type" value="Genomic_DNA"/>
</dbReference>
<evidence type="ECO:0000313" key="2">
    <source>
        <dbReference type="Proteomes" id="UP000232003"/>
    </source>
</evidence>
<dbReference type="AlphaFoldDB" id="A0A2K8SJZ6"/>
<keyword evidence="2" id="KW-1185">Reference proteome</keyword>
<dbReference type="KEGG" id="nfl:COO91_01638"/>
<sequence>MRLAVNKGTQQSWRRHRFTKGIAILLPLMDTRQSTLQAQLHSYLENLDQQ</sequence>
<organism evidence="1 2">
    <name type="scientific">Nostoc flagelliforme CCNUN1</name>
    <dbReference type="NCBI Taxonomy" id="2038116"/>
    <lineage>
        <taxon>Bacteria</taxon>
        <taxon>Bacillati</taxon>
        <taxon>Cyanobacteriota</taxon>
        <taxon>Cyanophyceae</taxon>
        <taxon>Nostocales</taxon>
        <taxon>Nostocaceae</taxon>
        <taxon>Nostoc</taxon>
    </lineage>
</organism>
<evidence type="ECO:0000313" key="1">
    <source>
        <dbReference type="EMBL" id="AUB35747.1"/>
    </source>
</evidence>
<name>A0A2K8SJZ6_9NOSO</name>
<proteinExistence type="predicted"/>
<accession>A0A2K8SJZ6</accession>
<dbReference type="RefSeq" id="WP_157816379.1">
    <property type="nucleotide sequence ID" value="NZ_CAWNNC010000001.1"/>
</dbReference>
<reference evidence="1 2" key="1">
    <citation type="submission" date="2017-11" db="EMBL/GenBank/DDBJ databases">
        <title>Complete genome of a free-living desiccation-tolerant cyanobacterium and its photosynthetic adaptation to extreme terrestrial habitat.</title>
        <authorList>
            <person name="Shang J."/>
        </authorList>
    </citation>
    <scope>NUCLEOTIDE SEQUENCE [LARGE SCALE GENOMIC DNA]</scope>
    <source>
        <strain evidence="1 2">CCNUN1</strain>
    </source>
</reference>
<protein>
    <submittedName>
        <fullName evidence="1">Uncharacterized protein</fullName>
    </submittedName>
</protein>